<sequence>MARPTRRTEDPEKLRRRTLAAIHAQAKALGLDEDVYRDLVARVSREHGPEQRSAGKCNQRQLNAIANELRKQTGKPAKAAEAARQRVGKPRGDLSPQLGKIEALLADAGREWEYAHALARRLCKGVVRLEWCSTDQLAKVIAALQIDADRRARRSAQAPQ</sequence>
<evidence type="ECO:0000256" key="1">
    <source>
        <dbReference type="SAM" id="MobiDB-lite"/>
    </source>
</evidence>
<dbReference type="RefSeq" id="WP_130521137.1">
    <property type="nucleotide sequence ID" value="NZ_SHMA01000009.1"/>
</dbReference>
<accession>A0A4Q8L9R3</accession>
<organism evidence="2 3">
    <name type="scientific">Pseudoxanthomonas winnipegensis</name>
    <dbReference type="NCBI Taxonomy" id="2480810"/>
    <lineage>
        <taxon>Bacteria</taxon>
        <taxon>Pseudomonadati</taxon>
        <taxon>Pseudomonadota</taxon>
        <taxon>Gammaproteobacteria</taxon>
        <taxon>Lysobacterales</taxon>
        <taxon>Lysobacteraceae</taxon>
        <taxon>Pseudoxanthomonas</taxon>
    </lineage>
</organism>
<proteinExistence type="predicted"/>
<reference evidence="2 3" key="1">
    <citation type="submission" date="2019-02" db="EMBL/GenBank/DDBJ databases">
        <title>WGS of Pseudoxanthomonas species novum from clinical isolates.</title>
        <authorList>
            <person name="Bernier A.-M."/>
            <person name="Bernard K."/>
            <person name="Vachon A."/>
        </authorList>
    </citation>
    <scope>NUCLEOTIDE SEQUENCE [LARGE SCALE GENOMIC DNA]</scope>
    <source>
        <strain evidence="2 3">NML171202</strain>
    </source>
</reference>
<name>A0A4Q8L9R3_9GAMM</name>
<dbReference type="AlphaFoldDB" id="A0A4Q8L9R3"/>
<dbReference type="Pfam" id="PF06252">
    <property type="entry name" value="GemA"/>
    <property type="match status" value="1"/>
</dbReference>
<dbReference type="InterPro" id="IPR009363">
    <property type="entry name" value="Phage_Mu_Gp16"/>
</dbReference>
<gene>
    <name evidence="2" type="ORF">EA661_17525</name>
</gene>
<protein>
    <submittedName>
        <fullName evidence="2">DUF1018 domain-containing protein</fullName>
    </submittedName>
</protein>
<feature type="region of interest" description="Disordered" evidence="1">
    <location>
        <begin position="71"/>
        <end position="94"/>
    </location>
</feature>
<dbReference type="EMBL" id="SHMB01000009">
    <property type="protein sequence ID" value="TAA25280.1"/>
    <property type="molecule type" value="Genomic_DNA"/>
</dbReference>
<evidence type="ECO:0000313" key="2">
    <source>
        <dbReference type="EMBL" id="TAA25280.1"/>
    </source>
</evidence>
<comment type="caution">
    <text evidence="2">The sequence shown here is derived from an EMBL/GenBank/DDBJ whole genome shotgun (WGS) entry which is preliminary data.</text>
</comment>
<dbReference type="Proteomes" id="UP000291286">
    <property type="component" value="Unassembled WGS sequence"/>
</dbReference>
<evidence type="ECO:0000313" key="3">
    <source>
        <dbReference type="Proteomes" id="UP000291286"/>
    </source>
</evidence>